<dbReference type="InterPro" id="IPR035616">
    <property type="entry name" value="MvaT_DBD"/>
</dbReference>
<evidence type="ECO:0000256" key="1">
    <source>
        <dbReference type="SAM" id="Coils"/>
    </source>
</evidence>
<keyword evidence="5" id="KW-1185">Reference proteome</keyword>
<dbReference type="CDD" id="cd16170">
    <property type="entry name" value="MvaT_DBD"/>
    <property type="match status" value="1"/>
</dbReference>
<evidence type="ECO:0000259" key="3">
    <source>
        <dbReference type="Pfam" id="PF22055"/>
    </source>
</evidence>
<feature type="region of interest" description="Disordered" evidence="2">
    <location>
        <begin position="67"/>
        <end position="103"/>
    </location>
</feature>
<dbReference type="Pfam" id="PF22055">
    <property type="entry name" value="MvaT_DBD"/>
    <property type="match status" value="1"/>
</dbReference>
<reference evidence="4 5" key="1">
    <citation type="submission" date="2023-05" db="EMBL/GenBank/DDBJ databases">
        <title>Marinobacter albus sp. nov., a marine bacterium isolated from sand in a coastal intertidal zone of huludao.</title>
        <authorList>
            <person name="Deng T."/>
        </authorList>
    </citation>
    <scope>NUCLEOTIDE SEQUENCE [LARGE SCALE GENOMIC DNA]</scope>
    <source>
        <strain evidence="4 5">M216</strain>
    </source>
</reference>
<proteinExistence type="predicted"/>
<gene>
    <name evidence="4" type="ORF">QQF73_06620</name>
</gene>
<evidence type="ECO:0000313" key="5">
    <source>
        <dbReference type="Proteomes" id="UP001223547"/>
    </source>
</evidence>
<evidence type="ECO:0000256" key="2">
    <source>
        <dbReference type="SAM" id="MobiDB-lite"/>
    </source>
</evidence>
<dbReference type="RefSeq" id="WP_285367689.1">
    <property type="nucleotide sequence ID" value="NZ_JASSQD010000001.1"/>
</dbReference>
<dbReference type="NCBIfam" id="NF041859">
    <property type="entry name" value="silencer_MvaTU"/>
    <property type="match status" value="1"/>
</dbReference>
<name>A0ABT7HAB5_9GAMM</name>
<feature type="coiled-coil region" evidence="1">
    <location>
        <begin position="4"/>
        <end position="34"/>
    </location>
</feature>
<evidence type="ECO:0000313" key="4">
    <source>
        <dbReference type="EMBL" id="MDK9557297.1"/>
    </source>
</evidence>
<feature type="domain" description="MvaT DNA-binding" evidence="3">
    <location>
        <begin position="85"/>
        <end position="121"/>
    </location>
</feature>
<comment type="caution">
    <text evidence="4">The sequence shown here is derived from an EMBL/GenBank/DDBJ whole genome shotgun (WGS) entry which is preliminary data.</text>
</comment>
<accession>A0ABT7HAB5</accession>
<sequence length="124" mass="14197">MAKINDYYQKKQLMEKLAAELEKLEEDQALKGELEFENKVRDLMKEYDKSPKDVLQILSAIDPSVAGAKAKAESTGGTRAKRPMKTYKNPHTGEIVKTRGGNHKTLNEWREKYGKEAVQSWQQN</sequence>
<organism evidence="4 5">
    <name type="scientific">Marinobacter albus</name>
    <dbReference type="NCBI Taxonomy" id="3030833"/>
    <lineage>
        <taxon>Bacteria</taxon>
        <taxon>Pseudomonadati</taxon>
        <taxon>Pseudomonadota</taxon>
        <taxon>Gammaproteobacteria</taxon>
        <taxon>Pseudomonadales</taxon>
        <taxon>Marinobacteraceae</taxon>
        <taxon>Marinobacter</taxon>
    </lineage>
</organism>
<dbReference type="EMBL" id="JASSQD010000001">
    <property type="protein sequence ID" value="MDK9557297.1"/>
    <property type="molecule type" value="Genomic_DNA"/>
</dbReference>
<keyword evidence="1" id="KW-0175">Coiled coil</keyword>
<protein>
    <submittedName>
        <fullName evidence="4">DNA binding protein</fullName>
    </submittedName>
</protein>
<dbReference type="Proteomes" id="UP001223547">
    <property type="component" value="Unassembled WGS sequence"/>
</dbReference>